<dbReference type="AlphaFoldDB" id="A0A6P8XAP4"/>
<feature type="compositionally biased region" description="Basic and acidic residues" evidence="3">
    <location>
        <begin position="279"/>
        <end position="303"/>
    </location>
</feature>
<dbReference type="RefSeq" id="XP_034109118.1">
    <property type="nucleotide sequence ID" value="XM_034253227.2"/>
</dbReference>
<evidence type="ECO:0000256" key="3">
    <source>
        <dbReference type="SAM" id="MobiDB-lite"/>
    </source>
</evidence>
<feature type="compositionally biased region" description="Low complexity" evidence="3">
    <location>
        <begin position="41"/>
        <end position="75"/>
    </location>
</feature>
<organism evidence="5 6">
    <name type="scientific">Drosophila albomicans</name>
    <name type="common">Fruit fly</name>
    <dbReference type="NCBI Taxonomy" id="7291"/>
    <lineage>
        <taxon>Eukaryota</taxon>
        <taxon>Metazoa</taxon>
        <taxon>Ecdysozoa</taxon>
        <taxon>Arthropoda</taxon>
        <taxon>Hexapoda</taxon>
        <taxon>Insecta</taxon>
        <taxon>Pterygota</taxon>
        <taxon>Neoptera</taxon>
        <taxon>Endopterygota</taxon>
        <taxon>Diptera</taxon>
        <taxon>Brachycera</taxon>
        <taxon>Muscomorpha</taxon>
        <taxon>Ephydroidea</taxon>
        <taxon>Drosophilidae</taxon>
        <taxon>Drosophila</taxon>
    </lineage>
</organism>
<evidence type="ECO:0000313" key="6">
    <source>
        <dbReference type="RefSeq" id="XP_034109118.1"/>
    </source>
</evidence>
<protein>
    <submittedName>
        <fullName evidence="6">RNA-binding protein with serine-rich domain 1</fullName>
    </submittedName>
</protein>
<dbReference type="GO" id="GO:0061574">
    <property type="term" value="C:ASAP complex"/>
    <property type="evidence" value="ECO:0007669"/>
    <property type="project" value="TreeGrafter"/>
</dbReference>
<dbReference type="GeneID" id="117571186"/>
<dbReference type="InterPro" id="IPR000504">
    <property type="entry name" value="RRM_dom"/>
</dbReference>
<dbReference type="PROSITE" id="PS50102">
    <property type="entry name" value="RRM"/>
    <property type="match status" value="1"/>
</dbReference>
<keyword evidence="5" id="KW-1185">Reference proteome</keyword>
<evidence type="ECO:0000259" key="4">
    <source>
        <dbReference type="PROSITE" id="PS50102"/>
    </source>
</evidence>
<feature type="compositionally biased region" description="Polar residues" evidence="3">
    <location>
        <begin position="328"/>
        <end position="338"/>
    </location>
</feature>
<feature type="compositionally biased region" description="Basic and acidic residues" evidence="3">
    <location>
        <begin position="230"/>
        <end position="250"/>
    </location>
</feature>
<keyword evidence="1 2" id="KW-0694">RNA-binding</keyword>
<evidence type="ECO:0000256" key="1">
    <source>
        <dbReference type="ARBA" id="ARBA00022884"/>
    </source>
</evidence>
<dbReference type="GO" id="GO:0000398">
    <property type="term" value="P:mRNA splicing, via spliceosome"/>
    <property type="evidence" value="ECO:0007669"/>
    <property type="project" value="TreeGrafter"/>
</dbReference>
<dbReference type="Pfam" id="PF00076">
    <property type="entry name" value="RRM_1"/>
    <property type="match status" value="1"/>
</dbReference>
<accession>A0A6P8XAP4</accession>
<dbReference type="SUPFAM" id="SSF54928">
    <property type="entry name" value="RNA-binding domain, RBD"/>
    <property type="match status" value="1"/>
</dbReference>
<sequence>MPRTVLNKEDKVKPEKKDKGEHLSAKSSASRAPKRKKSKRYFSSSSGDSESDSSSSDSSSRSSGSSASSSSFSSSDVERKKKKKRQRQKSKIKSKSLAKQSRKASASRTPALSMPLPVPAPSAELAASPKQPTFEIWSPVDGEKQQKQRKSSSHRHHGHKSSSHSSQDNKHRSISPVDGEKQQQQRKSSSHRHHENKSSRRSSQENKHRIISHAVSSCKSLTDADGSDQPAKEQEDSNAKDQEQAVKVVKLDEVKLKSEVFKERAMNMMERSSAAQGTEKPRDKDRKGDRYRDRDRDRERERSSTSSRSMSQRSHRGRSRYRRSPFSNNGRNNYHPNEQQLRKVRLYIKGLSPQVTKAHIVEIFGSFGPLTNVDFPIENYGQGFNRKTGRGYAFCEFQNPRDCARARRHMNGGKIDGKQILVVPFQARKLNLSLRRRRPSPYTNYRY</sequence>
<dbReference type="Proteomes" id="UP000515160">
    <property type="component" value="Chromosome X"/>
</dbReference>
<proteinExistence type="predicted"/>
<dbReference type="Gene3D" id="3.30.70.330">
    <property type="match status" value="1"/>
</dbReference>
<dbReference type="GO" id="GO:0005737">
    <property type="term" value="C:cytoplasm"/>
    <property type="evidence" value="ECO:0007669"/>
    <property type="project" value="TreeGrafter"/>
</dbReference>
<reference evidence="6" key="1">
    <citation type="submission" date="2025-08" db="UniProtKB">
        <authorList>
            <consortium name="RefSeq"/>
        </authorList>
    </citation>
    <scope>IDENTIFICATION</scope>
    <source>
        <strain evidence="6">15112-1751.03</strain>
        <tissue evidence="6">Whole Adult</tissue>
    </source>
</reference>
<gene>
    <name evidence="6" type="primary">LOC117571186</name>
</gene>
<feature type="compositionally biased region" description="Basic residues" evidence="3">
    <location>
        <begin position="313"/>
        <end position="323"/>
    </location>
</feature>
<dbReference type="InterPro" id="IPR012677">
    <property type="entry name" value="Nucleotide-bd_a/b_plait_sf"/>
</dbReference>
<evidence type="ECO:0000256" key="2">
    <source>
        <dbReference type="PROSITE-ProRule" id="PRU00176"/>
    </source>
</evidence>
<evidence type="ECO:0000313" key="5">
    <source>
        <dbReference type="Proteomes" id="UP000515160"/>
    </source>
</evidence>
<feature type="compositionally biased region" description="Basic and acidic residues" evidence="3">
    <location>
        <begin position="196"/>
        <end position="208"/>
    </location>
</feature>
<dbReference type="InterPro" id="IPR035979">
    <property type="entry name" value="RBD_domain_sf"/>
</dbReference>
<feature type="region of interest" description="Disordered" evidence="3">
    <location>
        <begin position="265"/>
        <end position="338"/>
    </location>
</feature>
<feature type="region of interest" description="Disordered" evidence="3">
    <location>
        <begin position="1"/>
        <end position="250"/>
    </location>
</feature>
<dbReference type="SMART" id="SM00360">
    <property type="entry name" value="RRM"/>
    <property type="match status" value="1"/>
</dbReference>
<dbReference type="PANTHER" id="PTHR15481">
    <property type="entry name" value="RIBONUCLEIC ACID BINDING PROTEIN S1"/>
    <property type="match status" value="1"/>
</dbReference>
<feature type="domain" description="RRM" evidence="4">
    <location>
        <begin position="344"/>
        <end position="427"/>
    </location>
</feature>
<feature type="compositionally biased region" description="Basic residues" evidence="3">
    <location>
        <begin position="147"/>
        <end position="162"/>
    </location>
</feature>
<dbReference type="GO" id="GO:0003723">
    <property type="term" value="F:RNA binding"/>
    <property type="evidence" value="ECO:0007669"/>
    <property type="project" value="UniProtKB-UniRule"/>
</dbReference>
<dbReference type="OrthoDB" id="252020at2759"/>
<name>A0A6P8XAP4_DROAB</name>
<feature type="compositionally biased region" description="Basic residues" evidence="3">
    <location>
        <begin position="80"/>
        <end position="102"/>
    </location>
</feature>
<dbReference type="GO" id="GO:0005654">
    <property type="term" value="C:nucleoplasm"/>
    <property type="evidence" value="ECO:0007669"/>
    <property type="project" value="TreeGrafter"/>
</dbReference>
<feature type="compositionally biased region" description="Basic and acidic residues" evidence="3">
    <location>
        <begin position="1"/>
        <end position="24"/>
    </location>
</feature>
<dbReference type="PANTHER" id="PTHR15481:SF0">
    <property type="entry name" value="LD23870P-RELATED"/>
    <property type="match status" value="1"/>
</dbReference>